<dbReference type="PANTHER" id="PTHR47618:SF1">
    <property type="entry name" value="BIFUNCTIONAL OLIGORIBONUCLEASE AND PAP PHOSPHATASE NRNA"/>
    <property type="match status" value="1"/>
</dbReference>
<proteinExistence type="predicted"/>
<dbReference type="Gene3D" id="3.90.1640.10">
    <property type="entry name" value="inorganic pyrophosphatase (n-terminal core)"/>
    <property type="match status" value="2"/>
</dbReference>
<evidence type="ECO:0000259" key="1">
    <source>
        <dbReference type="Pfam" id="PF01368"/>
    </source>
</evidence>
<evidence type="ECO:0000313" key="2">
    <source>
        <dbReference type="EMBL" id="KKR35380.1"/>
    </source>
</evidence>
<dbReference type="Proteomes" id="UP000034855">
    <property type="component" value="Unassembled WGS sequence"/>
</dbReference>
<gene>
    <name evidence="2" type="ORF">UT67_C0002G0004</name>
</gene>
<protein>
    <submittedName>
        <fullName evidence="2">MgpA protein</fullName>
    </submittedName>
</protein>
<comment type="caution">
    <text evidence="2">The sequence shown here is derived from an EMBL/GenBank/DDBJ whole genome shotgun (WGS) entry which is preliminary data.</text>
</comment>
<accession>A0A0G0SKV7</accession>
<reference evidence="2 3" key="1">
    <citation type="journal article" date="2015" name="Nature">
        <title>rRNA introns, odd ribosomes, and small enigmatic genomes across a large radiation of phyla.</title>
        <authorList>
            <person name="Brown C.T."/>
            <person name="Hug L.A."/>
            <person name="Thomas B.C."/>
            <person name="Sharon I."/>
            <person name="Castelle C.J."/>
            <person name="Singh A."/>
            <person name="Wilkins M.J."/>
            <person name="Williams K.H."/>
            <person name="Banfield J.F."/>
        </authorList>
    </citation>
    <scope>NUCLEOTIDE SEQUENCE [LARGE SCALE GENOMIC DNA]</scope>
</reference>
<dbReference type="PANTHER" id="PTHR47618">
    <property type="entry name" value="BIFUNCTIONAL OLIGORIBONUCLEASE AND PAP PHOSPHATASE NRNA"/>
    <property type="match status" value="1"/>
</dbReference>
<name>A0A0G0SKV7_9BACT</name>
<dbReference type="AlphaFoldDB" id="A0A0G0SKV7"/>
<evidence type="ECO:0000313" key="3">
    <source>
        <dbReference type="Proteomes" id="UP000034855"/>
    </source>
</evidence>
<dbReference type="Gene3D" id="3.10.310.30">
    <property type="match status" value="1"/>
</dbReference>
<organism evidence="2 3">
    <name type="scientific">Candidatus Magasanikbacteria bacterium GW2011_GWA2_40_10</name>
    <dbReference type="NCBI Taxonomy" id="1619037"/>
    <lineage>
        <taxon>Bacteria</taxon>
        <taxon>Candidatus Magasanikiibacteriota</taxon>
    </lineage>
</organism>
<feature type="domain" description="DDH" evidence="1">
    <location>
        <begin position="19"/>
        <end position="212"/>
    </location>
</feature>
<dbReference type="Pfam" id="PF01368">
    <property type="entry name" value="DHH"/>
    <property type="match status" value="1"/>
</dbReference>
<dbReference type="STRING" id="1619037.UT67_C0002G0004"/>
<sequence>MALNDIQQLKHLLESSKHILLVLNSTQNTDSICGAVAWKKWLEKQNKQVDTIADNFVLPRNLNFIKGVEEIQAQITHLQKFILKVDVSHVKIDTISYDIKDNWLSIYLTPKQGILTKNELRTAQSGLKYDLIITINAQDLESLGKIFFNNTDLFYKVPVINFDNHPGNEHFGQVNFVELNATSISEIIYKTITQLSASHIDADIATTLLTGMISQTQSFKTTNVTPLTLNTASELMNLGADREKIVKHLFRTKTISSLRIWGEALTHMESDPKLGFVWTTITREDFARAGATEDELKELIDELVNNSPEAKLILLLYENTRGENKVHGFLCVDKQHDAKMLLQNFLPEGNKKTASFTIANKTIKEVELEVVEKIKKILSAKI</sequence>
<dbReference type="InterPro" id="IPR038763">
    <property type="entry name" value="DHH_sf"/>
</dbReference>
<dbReference type="SUPFAM" id="SSF64182">
    <property type="entry name" value="DHH phosphoesterases"/>
    <property type="match status" value="1"/>
</dbReference>
<dbReference type="InterPro" id="IPR001667">
    <property type="entry name" value="DDH_dom"/>
</dbReference>
<dbReference type="EMBL" id="LBXR01000002">
    <property type="protein sequence ID" value="KKR35380.1"/>
    <property type="molecule type" value="Genomic_DNA"/>
</dbReference>
<dbReference type="InterPro" id="IPR051319">
    <property type="entry name" value="Oligoribo/pAp-PDE_c-di-AMP_PDE"/>
</dbReference>